<keyword evidence="2" id="KW-0812">Transmembrane</keyword>
<evidence type="ECO:0000256" key="1">
    <source>
        <dbReference type="ARBA" id="ARBA00022630"/>
    </source>
</evidence>
<dbReference type="AlphaFoldDB" id="A0A7S0FIF9"/>
<dbReference type="GO" id="GO:0016491">
    <property type="term" value="F:oxidoreductase activity"/>
    <property type="evidence" value="ECO:0007669"/>
    <property type="project" value="TreeGrafter"/>
</dbReference>
<evidence type="ECO:0000313" key="4">
    <source>
        <dbReference type="EMBL" id="CAD8362375.1"/>
    </source>
</evidence>
<dbReference type="InterPro" id="IPR001094">
    <property type="entry name" value="Flavdoxin-like"/>
</dbReference>
<keyword evidence="2" id="KW-1133">Transmembrane helix</keyword>
<dbReference type="GO" id="GO:0050660">
    <property type="term" value="F:flavin adenine dinucleotide binding"/>
    <property type="evidence" value="ECO:0007669"/>
    <property type="project" value="TreeGrafter"/>
</dbReference>
<keyword evidence="2" id="KW-0472">Membrane</keyword>
<dbReference type="GO" id="GO:0005829">
    <property type="term" value="C:cytosol"/>
    <property type="evidence" value="ECO:0007669"/>
    <property type="project" value="TreeGrafter"/>
</dbReference>
<dbReference type="PANTHER" id="PTHR19384:SF17">
    <property type="entry name" value="NADPH--CYTOCHROME P450 REDUCTASE"/>
    <property type="match status" value="1"/>
</dbReference>
<dbReference type="PROSITE" id="PS50902">
    <property type="entry name" value="FLAVODOXIN_LIKE"/>
    <property type="match status" value="1"/>
</dbReference>
<dbReference type="Pfam" id="PF00258">
    <property type="entry name" value="Flavodoxin_1"/>
    <property type="match status" value="1"/>
</dbReference>
<dbReference type="SUPFAM" id="SSF52218">
    <property type="entry name" value="Flavoproteins"/>
    <property type="match status" value="1"/>
</dbReference>
<dbReference type="Gene3D" id="3.40.50.360">
    <property type="match status" value="1"/>
</dbReference>
<proteinExistence type="predicted"/>
<keyword evidence="1" id="KW-0285">Flavoprotein</keyword>
<dbReference type="GO" id="GO:0010181">
    <property type="term" value="F:FMN binding"/>
    <property type="evidence" value="ECO:0007669"/>
    <property type="project" value="InterPro"/>
</dbReference>
<protein>
    <recommendedName>
        <fullName evidence="3">Flavodoxin-like domain-containing protein</fullName>
    </recommendedName>
</protein>
<gene>
    <name evidence="4" type="ORF">MPOL1434_LOCUS1905</name>
</gene>
<dbReference type="InterPro" id="IPR008254">
    <property type="entry name" value="Flavodoxin/NO_synth"/>
</dbReference>
<dbReference type="PANTHER" id="PTHR19384">
    <property type="entry name" value="NITRIC OXIDE SYNTHASE-RELATED"/>
    <property type="match status" value="1"/>
</dbReference>
<organism evidence="4">
    <name type="scientific">Minutocellus polymorphus</name>
    <dbReference type="NCBI Taxonomy" id="265543"/>
    <lineage>
        <taxon>Eukaryota</taxon>
        <taxon>Sar</taxon>
        <taxon>Stramenopiles</taxon>
        <taxon>Ochrophyta</taxon>
        <taxon>Bacillariophyta</taxon>
        <taxon>Mediophyceae</taxon>
        <taxon>Cymatosirophycidae</taxon>
        <taxon>Cymatosirales</taxon>
        <taxon>Cymatosiraceae</taxon>
        <taxon>Minutocellus</taxon>
    </lineage>
</organism>
<name>A0A7S0FIF9_9STRA</name>
<evidence type="ECO:0000256" key="2">
    <source>
        <dbReference type="SAM" id="Phobius"/>
    </source>
</evidence>
<sequence length="240" mass="26097">MPRQEEILVLYGSQTGNSEQAAIDLAEKAPAKLSNDEVTVTARHMQLDDFLEIERAKWSRLVVIITSSYGVGQAPLGCYKFRAMCDEIGKRKLSGMLDGVSYAMCGLGDSKYTTFFQNPSAINASLLTAGAWRAGLLGKADASGEGDDEQGKVIQRWVDTHWSKLARVLAEDPPEPEKLQNAQKKTLEICEELFDDFAPAKKGFGGALAIVVPVVLAVVAGAFFSGSLDFLLNPEEEQSY</sequence>
<dbReference type="EMBL" id="HBEJ01003221">
    <property type="protein sequence ID" value="CAD8362375.1"/>
    <property type="molecule type" value="Transcribed_RNA"/>
</dbReference>
<reference evidence="4" key="1">
    <citation type="submission" date="2021-01" db="EMBL/GenBank/DDBJ databases">
        <authorList>
            <person name="Corre E."/>
            <person name="Pelletier E."/>
            <person name="Niang G."/>
            <person name="Scheremetjew M."/>
            <person name="Finn R."/>
            <person name="Kale V."/>
            <person name="Holt S."/>
            <person name="Cochrane G."/>
            <person name="Meng A."/>
            <person name="Brown T."/>
            <person name="Cohen L."/>
        </authorList>
    </citation>
    <scope>NUCLEOTIDE SEQUENCE</scope>
    <source>
        <strain evidence="4">CCMP3303</strain>
    </source>
</reference>
<dbReference type="InterPro" id="IPR029039">
    <property type="entry name" value="Flavoprotein-like_sf"/>
</dbReference>
<dbReference type="PRINTS" id="PR00369">
    <property type="entry name" value="FLAVODOXIN"/>
</dbReference>
<accession>A0A7S0FIF9</accession>
<feature type="transmembrane region" description="Helical" evidence="2">
    <location>
        <begin position="204"/>
        <end position="224"/>
    </location>
</feature>
<evidence type="ECO:0000259" key="3">
    <source>
        <dbReference type="PROSITE" id="PS50902"/>
    </source>
</evidence>
<feature type="domain" description="Flavodoxin-like" evidence="3">
    <location>
        <begin position="7"/>
        <end position="162"/>
    </location>
</feature>